<feature type="region of interest" description="Disordered" evidence="1">
    <location>
        <begin position="271"/>
        <end position="320"/>
    </location>
</feature>
<gene>
    <name evidence="2" type="ORF">CELE_Y53C10A.6</name>
    <name evidence="2 4" type="ORF">Y53C10A.6</name>
</gene>
<accession>A5HWA4</accession>
<dbReference type="OrthoDB" id="5868979at2759"/>
<dbReference type="InParanoid" id="A5HWA4"/>
<evidence type="ECO:0000313" key="4">
    <source>
        <dbReference type="WormBase" id="Y53C10A.6b"/>
    </source>
</evidence>
<proteinExistence type="evidence at protein level"/>
<sequence length="320" mass="37851">MERSTTSEKPAADLIREYLLKNPIKLSPWSITQFFENDANVSEEYLEFSLDKLSEEDAEFEEDNKEMLEDLEKYAFLAVPMLRQIPLMTLLTILRETTANVQAFEFLPNFPKPPATRLLDHIFRDKDDKDLSFEEKKLEYEQIATDTSKVLEHLISWREHVCKYIKDLEAFETDNLMDLSDEQKEFINVLLDKSTKTVPQIDAKIEQKRSQIGYEEEQDFEPFYRVMIKEPKFQQMGPLDARNEIRRIFDESNVNLRRIIARIGADKTEKEEISPKMTRKRVSNDVSTNFRRISSRSPQNCQKIAESRRSTRRKSVRFQD</sequence>
<dbReference type="SMR" id="A5HWA4"/>
<evidence type="ECO:0000313" key="3">
    <source>
        <dbReference type="Proteomes" id="UP000001940"/>
    </source>
</evidence>
<dbReference type="HOGENOM" id="CLU_834788_0_0_1"/>
<dbReference type="Proteomes" id="UP000001940">
    <property type="component" value="Chromosome I"/>
</dbReference>
<dbReference type="AGR" id="WB:WBGene00013137"/>
<dbReference type="WormBase" id="Y53C10A.6b">
    <property type="protein sequence ID" value="CE53813"/>
    <property type="gene ID" value="WBGene00013137"/>
</dbReference>
<keyword evidence="3" id="KW-1185">Reference proteome</keyword>
<keyword evidence="5" id="KW-1267">Proteomics identification</keyword>
<dbReference type="eggNOG" id="ENOG502THJF">
    <property type="taxonomic scope" value="Eukaryota"/>
</dbReference>
<organism evidence="2 3">
    <name type="scientific">Caenorhabditis elegans</name>
    <dbReference type="NCBI Taxonomy" id="6239"/>
    <lineage>
        <taxon>Eukaryota</taxon>
        <taxon>Metazoa</taxon>
        <taxon>Ecdysozoa</taxon>
        <taxon>Nematoda</taxon>
        <taxon>Chromadorea</taxon>
        <taxon>Rhabditida</taxon>
        <taxon>Rhabditina</taxon>
        <taxon>Rhabditomorpha</taxon>
        <taxon>Rhabditoidea</taxon>
        <taxon>Rhabditidae</taxon>
        <taxon>Peloderinae</taxon>
        <taxon>Caenorhabditis</taxon>
    </lineage>
</organism>
<dbReference type="ExpressionAtlas" id="A5HWA4">
    <property type="expression patterns" value="baseline and differential"/>
</dbReference>
<dbReference type="EMBL" id="BX284601">
    <property type="protein sequence ID" value="CAN86926.2"/>
    <property type="molecule type" value="Genomic_DNA"/>
</dbReference>
<dbReference type="AlphaFoldDB" id="A5HWA4"/>
<dbReference type="UCSC" id="Y53C10A.6a">
    <property type="organism name" value="c. elegans"/>
</dbReference>
<dbReference type="FunCoup" id="A5HWA4">
    <property type="interactions" value="917"/>
</dbReference>
<evidence type="ECO:0007829" key="5">
    <source>
        <dbReference type="PeptideAtlas" id="A5HWA4"/>
    </source>
</evidence>
<reference evidence="2 3" key="1">
    <citation type="journal article" date="1998" name="Science">
        <title>Genome sequence of the nematode C. elegans: a platform for investigating biology.</title>
        <authorList>
            <consortium name="The C. elegans sequencing consortium"/>
            <person name="Sulson J.E."/>
            <person name="Waterston R."/>
        </authorList>
    </citation>
    <scope>NUCLEOTIDE SEQUENCE [LARGE SCALE GENOMIC DNA]</scope>
    <source>
        <strain evidence="2 3">Bristol N2</strain>
    </source>
</reference>
<dbReference type="PaxDb" id="6239-Y53C10A.6b"/>
<feature type="compositionally biased region" description="Polar residues" evidence="1">
    <location>
        <begin position="284"/>
        <end position="302"/>
    </location>
</feature>
<dbReference type="Bgee" id="WBGene00013137">
    <property type="expression patterns" value="Expressed in germ line (C elegans) and 4 other cell types or tissues"/>
</dbReference>
<dbReference type="PeptideAtlas" id="A5HWA4"/>
<evidence type="ECO:0000256" key="1">
    <source>
        <dbReference type="SAM" id="MobiDB-lite"/>
    </source>
</evidence>
<evidence type="ECO:0000313" key="2">
    <source>
        <dbReference type="EMBL" id="CAN86926.2"/>
    </source>
</evidence>
<name>A5HWA4_CAEEL</name>
<feature type="compositionally biased region" description="Basic residues" evidence="1">
    <location>
        <begin position="310"/>
        <end position="320"/>
    </location>
</feature>
<protein>
    <submittedName>
        <fullName evidence="2">Uncharacterized protein</fullName>
    </submittedName>
</protein>